<dbReference type="GO" id="GO:0000445">
    <property type="term" value="C:THO complex part of transcription export complex"/>
    <property type="evidence" value="ECO:0007669"/>
    <property type="project" value="TreeGrafter"/>
</dbReference>
<feature type="coiled-coil region" evidence="6">
    <location>
        <begin position="888"/>
        <end position="951"/>
    </location>
</feature>
<dbReference type="PANTHER" id="PTHR21597">
    <property type="entry name" value="THO2 PROTEIN"/>
    <property type="match status" value="1"/>
</dbReference>
<feature type="domain" description="THO complex subunitTHOC2 N-terminal" evidence="8">
    <location>
        <begin position="556"/>
        <end position="631"/>
    </location>
</feature>
<dbReference type="CTD" id="20242705"/>
<dbReference type="STRING" id="225164.V4C8P9"/>
<dbReference type="GO" id="GO:0006406">
    <property type="term" value="P:mRNA export from nucleus"/>
    <property type="evidence" value="ECO:0007669"/>
    <property type="project" value="InterPro"/>
</dbReference>
<keyword evidence="6" id="KW-0175">Coiled coil</keyword>
<keyword evidence="4" id="KW-0539">Nucleus</keyword>
<evidence type="ECO:0000256" key="6">
    <source>
        <dbReference type="SAM" id="Coils"/>
    </source>
</evidence>
<gene>
    <name evidence="10" type="ORF">LOTGIDRAFT_174338</name>
</gene>
<dbReference type="OrthoDB" id="29024at2759"/>
<keyword evidence="11" id="KW-1185">Reference proteome</keyword>
<evidence type="ECO:0000259" key="9">
    <source>
        <dbReference type="Pfam" id="PF16134"/>
    </source>
</evidence>
<dbReference type="InterPro" id="IPR040007">
    <property type="entry name" value="Tho2"/>
</dbReference>
<evidence type="ECO:0000256" key="5">
    <source>
        <dbReference type="ARBA" id="ARBA00047033"/>
    </source>
</evidence>
<dbReference type="AlphaFoldDB" id="V4C8P9"/>
<dbReference type="GO" id="GO:0003729">
    <property type="term" value="F:mRNA binding"/>
    <property type="evidence" value="ECO:0007669"/>
    <property type="project" value="TreeGrafter"/>
</dbReference>
<dbReference type="OMA" id="QERWTCI"/>
<organism evidence="10 11">
    <name type="scientific">Lottia gigantea</name>
    <name type="common">Giant owl limpet</name>
    <dbReference type="NCBI Taxonomy" id="225164"/>
    <lineage>
        <taxon>Eukaryota</taxon>
        <taxon>Metazoa</taxon>
        <taxon>Spiralia</taxon>
        <taxon>Lophotrochozoa</taxon>
        <taxon>Mollusca</taxon>
        <taxon>Gastropoda</taxon>
        <taxon>Patellogastropoda</taxon>
        <taxon>Lottioidea</taxon>
        <taxon>Lottiidae</taxon>
        <taxon>Lottia</taxon>
    </lineage>
</organism>
<name>V4C8P9_LOTGI</name>
<evidence type="ECO:0000313" key="11">
    <source>
        <dbReference type="Proteomes" id="UP000030746"/>
    </source>
</evidence>
<dbReference type="PANTHER" id="PTHR21597:SF0">
    <property type="entry name" value="THO COMPLEX SUBUNIT 2"/>
    <property type="match status" value="1"/>
</dbReference>
<dbReference type="HOGENOM" id="CLU_000511_5_0_1"/>
<dbReference type="Proteomes" id="UP000030746">
    <property type="component" value="Unassembled WGS sequence"/>
</dbReference>
<dbReference type="EMBL" id="KB201271">
    <property type="protein sequence ID" value="ESO98124.1"/>
    <property type="molecule type" value="Genomic_DNA"/>
</dbReference>
<evidence type="ECO:0000313" key="10">
    <source>
        <dbReference type="EMBL" id="ESO98124.1"/>
    </source>
</evidence>
<evidence type="ECO:0000259" key="7">
    <source>
        <dbReference type="Pfam" id="PF11262"/>
    </source>
</evidence>
<evidence type="ECO:0000259" key="8">
    <source>
        <dbReference type="Pfam" id="PF11732"/>
    </source>
</evidence>
<dbReference type="GeneID" id="20242705"/>
<proteinExistence type="inferred from homology"/>
<comment type="subcellular location">
    <subcellularLocation>
        <location evidence="1">Nucleus</location>
    </subcellularLocation>
</comment>
<dbReference type="Pfam" id="PF11732">
    <property type="entry name" value="Thoc2"/>
    <property type="match status" value="1"/>
</dbReference>
<dbReference type="Pfam" id="PF11262">
    <property type="entry name" value="Tho2"/>
    <property type="match status" value="1"/>
</dbReference>
<dbReference type="InterPro" id="IPR032302">
    <property type="entry name" value="THOC2_N"/>
</dbReference>
<feature type="domain" description="THO complex subunit 2 N-terminal" evidence="9">
    <location>
        <begin position="410"/>
        <end position="554"/>
    </location>
</feature>
<dbReference type="InterPro" id="IPR021418">
    <property type="entry name" value="THO_THOC2_C"/>
</dbReference>
<feature type="domain" description="THO complex subunitTHOC2 C-terminal" evidence="7">
    <location>
        <begin position="865"/>
        <end position="1165"/>
    </location>
</feature>
<dbReference type="InterPro" id="IPR021726">
    <property type="entry name" value="THO_THOC2_N"/>
</dbReference>
<accession>V4C8P9</accession>
<comment type="subunit">
    <text evidence="5">Component of the THO subcomplex, which is composed of THOC1, THOC2, THOC3, THOC5, THOC6 and THOC7. The THO subcomplex interacts with DDX39B to form the THO-DDX39B complex which multimerizes into a 28-subunit tetrameric assembly. Component of the transcription/export (TREX) complex at least composed of ALYREF/THOC4, DDX39B, SARNP/CIP29, CHTOP and the THO subcomplex; in the complex interacts with THOC1, THOC3, THOC5, THOC7 and DDX39B. TREX seems to have a dynamic structure involving ATP-dependent remodeling. Interacts with POLDIP3 and ZC3H11A.</text>
</comment>
<feature type="domain" description="THO complex subunit 2 N-terminal" evidence="9">
    <location>
        <begin position="9"/>
        <end position="399"/>
    </location>
</feature>
<dbReference type="GO" id="GO:0006397">
    <property type="term" value="P:mRNA processing"/>
    <property type="evidence" value="ECO:0007669"/>
    <property type="project" value="InterPro"/>
</dbReference>
<dbReference type="KEGG" id="lgi:LOTGIDRAFT_174338"/>
<evidence type="ECO:0000256" key="1">
    <source>
        <dbReference type="ARBA" id="ARBA00004123"/>
    </source>
</evidence>
<reference evidence="10 11" key="1">
    <citation type="journal article" date="2013" name="Nature">
        <title>Insights into bilaterian evolution from three spiralian genomes.</title>
        <authorList>
            <person name="Simakov O."/>
            <person name="Marletaz F."/>
            <person name="Cho S.J."/>
            <person name="Edsinger-Gonzales E."/>
            <person name="Havlak P."/>
            <person name="Hellsten U."/>
            <person name="Kuo D.H."/>
            <person name="Larsson T."/>
            <person name="Lv J."/>
            <person name="Arendt D."/>
            <person name="Savage R."/>
            <person name="Osoegawa K."/>
            <person name="de Jong P."/>
            <person name="Grimwood J."/>
            <person name="Chapman J.A."/>
            <person name="Shapiro H."/>
            <person name="Aerts A."/>
            <person name="Otillar R.P."/>
            <person name="Terry A.Y."/>
            <person name="Boore J.L."/>
            <person name="Grigoriev I.V."/>
            <person name="Lindberg D.R."/>
            <person name="Seaver E.C."/>
            <person name="Weisblat D.A."/>
            <person name="Putnam N.H."/>
            <person name="Rokhsar D.S."/>
        </authorList>
    </citation>
    <scope>NUCLEOTIDE SEQUENCE [LARGE SCALE GENOMIC DNA]</scope>
</reference>
<dbReference type="RefSeq" id="XP_009051191.1">
    <property type="nucleotide sequence ID" value="XM_009052943.1"/>
</dbReference>
<dbReference type="Pfam" id="PF16134">
    <property type="entry name" value="THOC2_N"/>
    <property type="match status" value="2"/>
</dbReference>
<sequence>MATMFLSADAGKTWEKSGKSEFIKSCRALGLESVYSQNKKSLQRALYELCNGVVKGMIKEDQCVSTLMEIDDHVKGISSVVADVLSILDVETSCHDDKTTRERCISLLAACCSLITEPLMKERFDLETLEAIHVIQSKQLFQQRYVKTKTRLYYKQQKFNLLREESEGYSKLVAELNQEITDKITYTQVLENIKSLIGCFDLDPNRVLDIMLEAFECNLESEDFYVPLLRSYMTDKSTLCQVMGFRFHFYEPTQGMETPSSLYKVTALLLKHDLLDLNELYPHLLPEDSAIVDFHKTELSDARTYAKKMNLVILSDKKDEDKDKEDLTKTDLRENNQKLGICVALLKIGVWEHARSILDKLPEFFPGSHPPIARALCSLVHQVIEPLYRSNTMLPPQLCKKKVNIDQLCISPVQSYRELYDTAFPMLYYLGAHTSIDPVLFMKLVRLGKTYMIKRNNKEVKVSDDIAYYGFLNILDCVIFPSLSLLTSNCSLSEELWSLLKLYPYEIRYRLYGRWKNELYSQQSCLVRSKADCLEKTKYIMKRLAKENVKQSGRQLGKLCHSNPAIVFEFVLSQIQRYDNFIGPVVDCLKYQTSLSYDVLTYCIIEAVANPEKERLKVDDTNISLWLASLANFAGMICRKYTVELSGLMQYVANQLKAGKSFDLLLLREIVTKMAGIEVSEEVTNDQLEAMSGGELLRQEGGYFAQVRNTKKSSTRLKETLLEHDLALSLCILMAQQRDSVIYKEDVNRHLKLVGKLYDQCQDTLCQFGSFLSMSLSTEEFVKRLPTIDVLVTEYHVPPDAAFFLTRPQYTHLINVRYEELRKIDKVNKTSSSSHNKTSRYIDASEEIMKPAADTVRQIYDDKIWDDLSPQFYATFWSLSMYDLFTPKHAYEKQSQSLTNQILAIEDNRDMPHSKKKKEKERCQKLLDNLKEEEKKQNDHVSRVLARLEKSRDQWFLSLATKNEAITHFLQLCVFPRCIFTASDAVYCSKFIHILHQLKTPNFSTLLCYDRIFCDITYCVTSCTENEAHRYGRFLCTTLDTVMRWHKDKAAYEKECATYPGFVAVFRKGTDSSNNQFDQLDFENYRHVCHKWHFRITKSMVTSLESGNYIQIRNSLIVLTRVLPHYPRILQFCQAVERRVDRLGKEEKDKRPDIYALAMGYAGQLKNTKSTWIPDHEFRIKDKEAVSINILSVIILLRDY</sequence>
<protein>
    <recommendedName>
        <fullName evidence="3">THO complex subunit 2</fullName>
    </recommendedName>
</protein>
<evidence type="ECO:0000256" key="2">
    <source>
        <dbReference type="ARBA" id="ARBA00007857"/>
    </source>
</evidence>
<comment type="similarity">
    <text evidence="2">Belongs to the THOC2 family.</text>
</comment>
<evidence type="ECO:0000256" key="4">
    <source>
        <dbReference type="ARBA" id="ARBA00023242"/>
    </source>
</evidence>
<evidence type="ECO:0000256" key="3">
    <source>
        <dbReference type="ARBA" id="ARBA00019596"/>
    </source>
</evidence>